<protein>
    <submittedName>
        <fullName evidence="1">Uncharacterized protein</fullName>
    </submittedName>
</protein>
<reference evidence="1 2" key="1">
    <citation type="journal article" date="2015" name="Sci. Rep.">
        <title>Genome of the facultative scuticociliatosis pathogen Pseudocohnilembus persalinus provides insight into its virulence through horizontal gene transfer.</title>
        <authorList>
            <person name="Xiong J."/>
            <person name="Wang G."/>
            <person name="Cheng J."/>
            <person name="Tian M."/>
            <person name="Pan X."/>
            <person name="Warren A."/>
            <person name="Jiang C."/>
            <person name="Yuan D."/>
            <person name="Miao W."/>
        </authorList>
    </citation>
    <scope>NUCLEOTIDE SEQUENCE [LARGE SCALE GENOMIC DNA]</scope>
    <source>
        <strain evidence="1">36N120E</strain>
    </source>
</reference>
<proteinExistence type="predicted"/>
<dbReference type="EMBL" id="LDAU01000095">
    <property type="protein sequence ID" value="KRX06555.1"/>
    <property type="molecule type" value="Genomic_DNA"/>
</dbReference>
<name>A0A0V0QWE8_PSEPJ</name>
<gene>
    <name evidence="1" type="ORF">PPERSA_10413</name>
</gene>
<dbReference type="Proteomes" id="UP000054937">
    <property type="component" value="Unassembled WGS sequence"/>
</dbReference>
<comment type="caution">
    <text evidence="1">The sequence shown here is derived from an EMBL/GenBank/DDBJ whole genome shotgun (WGS) entry which is preliminary data.</text>
</comment>
<organism evidence="1 2">
    <name type="scientific">Pseudocohnilembus persalinus</name>
    <name type="common">Ciliate</name>
    <dbReference type="NCBI Taxonomy" id="266149"/>
    <lineage>
        <taxon>Eukaryota</taxon>
        <taxon>Sar</taxon>
        <taxon>Alveolata</taxon>
        <taxon>Ciliophora</taxon>
        <taxon>Intramacronucleata</taxon>
        <taxon>Oligohymenophorea</taxon>
        <taxon>Scuticociliatia</taxon>
        <taxon>Philasterida</taxon>
        <taxon>Pseudocohnilembidae</taxon>
        <taxon>Pseudocohnilembus</taxon>
    </lineage>
</organism>
<accession>A0A0V0QWE8</accession>
<dbReference type="AlphaFoldDB" id="A0A0V0QWE8"/>
<keyword evidence="2" id="KW-1185">Reference proteome</keyword>
<sequence>MTSPIQYTFQAYFDDQITIFGTNEQNDAETLSISLTSGIQAGQYDPVTLDGKINFYENNLKNHIQQIPVTQLHTLVTADKIEQKLTIFTFNYTGQGNIQQVCKDDINYFSYISPSSTKRNLFYNMQFGILNEEYMWIKGNEPSENKTFILLSNPMTCKIINKDSSRFGILKLN</sequence>
<evidence type="ECO:0000313" key="2">
    <source>
        <dbReference type="Proteomes" id="UP000054937"/>
    </source>
</evidence>
<dbReference type="InParanoid" id="A0A0V0QWE8"/>
<evidence type="ECO:0000313" key="1">
    <source>
        <dbReference type="EMBL" id="KRX06555.1"/>
    </source>
</evidence>